<name>A0A0G0F9K0_9BACT</name>
<evidence type="ECO:0000313" key="2">
    <source>
        <dbReference type="Proteomes" id="UP000034492"/>
    </source>
</evidence>
<proteinExistence type="predicted"/>
<reference evidence="1 2" key="1">
    <citation type="journal article" date="2015" name="Nature">
        <title>rRNA introns, odd ribosomes, and small enigmatic genomes across a large radiation of phyla.</title>
        <authorList>
            <person name="Brown C.T."/>
            <person name="Hug L.A."/>
            <person name="Thomas B.C."/>
            <person name="Sharon I."/>
            <person name="Castelle C.J."/>
            <person name="Singh A."/>
            <person name="Wilkins M.J."/>
            <person name="Williams K.H."/>
            <person name="Banfield J.F."/>
        </authorList>
    </citation>
    <scope>NUCLEOTIDE SEQUENCE [LARGE SCALE GENOMIC DNA]</scope>
</reference>
<dbReference type="Proteomes" id="UP000034492">
    <property type="component" value="Unassembled WGS sequence"/>
</dbReference>
<sequence>MERIQGIESGIGIKRGVMLDIHDDIDCAYLSLPRKRYYVDYSKEVNPKTIVDLGVFGVEFLGISNGVHIASLPLTDNLKRTLSMVFSQIGITVFPSSEKIS</sequence>
<dbReference type="EMBL" id="LBSA01000008">
    <property type="protein sequence ID" value="KKQ10185.1"/>
    <property type="molecule type" value="Genomic_DNA"/>
</dbReference>
<evidence type="ECO:0000313" key="1">
    <source>
        <dbReference type="EMBL" id="KKQ10185.1"/>
    </source>
</evidence>
<accession>A0A0G0F9K0</accession>
<comment type="caution">
    <text evidence="1">The sequence shown here is derived from an EMBL/GenBank/DDBJ whole genome shotgun (WGS) entry which is preliminary data.</text>
</comment>
<organism evidence="1 2">
    <name type="scientific">Candidatus Daviesbacteria bacterium GW2011_GWB1_36_5</name>
    <dbReference type="NCBI Taxonomy" id="1618426"/>
    <lineage>
        <taxon>Bacteria</taxon>
        <taxon>Candidatus Daviesiibacteriota</taxon>
    </lineage>
</organism>
<dbReference type="AlphaFoldDB" id="A0A0G0F9K0"/>
<protein>
    <submittedName>
        <fullName evidence="1">Uncharacterized protein</fullName>
    </submittedName>
</protein>
<gene>
    <name evidence="1" type="ORF">US19_C0008G0028</name>
</gene>